<dbReference type="SUPFAM" id="SSF52343">
    <property type="entry name" value="Ferredoxin reductase-like, C-terminal NADP-linked domain"/>
    <property type="match status" value="1"/>
</dbReference>
<dbReference type="EMBL" id="JBBXMP010000037">
    <property type="protein sequence ID" value="KAL0066233.1"/>
    <property type="molecule type" value="Genomic_DNA"/>
</dbReference>
<organism evidence="13 14">
    <name type="scientific">Marasmius tenuissimus</name>
    <dbReference type="NCBI Taxonomy" id="585030"/>
    <lineage>
        <taxon>Eukaryota</taxon>
        <taxon>Fungi</taxon>
        <taxon>Dikarya</taxon>
        <taxon>Basidiomycota</taxon>
        <taxon>Agaricomycotina</taxon>
        <taxon>Agaricomycetes</taxon>
        <taxon>Agaricomycetidae</taxon>
        <taxon>Agaricales</taxon>
        <taxon>Marasmiineae</taxon>
        <taxon>Marasmiaceae</taxon>
        <taxon>Marasmius</taxon>
    </lineage>
</organism>
<dbReference type="InterPro" id="IPR013112">
    <property type="entry name" value="FAD-bd_8"/>
</dbReference>
<comment type="caution">
    <text evidence="13">The sequence shown here is derived from an EMBL/GenBank/DDBJ whole genome shotgun (WGS) entry which is preliminary data.</text>
</comment>
<dbReference type="InterPro" id="IPR017938">
    <property type="entry name" value="Riboflavin_synthase-like_b-brl"/>
</dbReference>
<dbReference type="PANTHER" id="PTHR32361">
    <property type="entry name" value="FERRIC/CUPRIC REDUCTASE TRANSMEMBRANE COMPONENT"/>
    <property type="match status" value="1"/>
</dbReference>
<keyword evidence="5 11" id="KW-0812">Transmembrane</keyword>
<evidence type="ECO:0000256" key="9">
    <source>
        <dbReference type="ARBA" id="ARBA00023180"/>
    </source>
</evidence>
<name>A0ABR2ZXX2_9AGAR</name>
<dbReference type="PROSITE" id="PS51384">
    <property type="entry name" value="FAD_FR"/>
    <property type="match status" value="1"/>
</dbReference>
<keyword evidence="8 11" id="KW-0472">Membrane</keyword>
<accession>A0ABR2ZXX2</accession>
<feature type="transmembrane region" description="Helical" evidence="11">
    <location>
        <begin position="294"/>
        <end position="313"/>
    </location>
</feature>
<feature type="transmembrane region" description="Helical" evidence="11">
    <location>
        <begin position="232"/>
        <end position="253"/>
    </location>
</feature>
<evidence type="ECO:0000256" key="4">
    <source>
        <dbReference type="ARBA" id="ARBA00022475"/>
    </source>
</evidence>
<evidence type="ECO:0000256" key="3">
    <source>
        <dbReference type="ARBA" id="ARBA00022448"/>
    </source>
</evidence>
<dbReference type="SFLD" id="SFLDG01168">
    <property type="entry name" value="Ferric_reductase_subgroup_(FRE"/>
    <property type="match status" value="1"/>
</dbReference>
<keyword evidence="9" id="KW-0325">Glycoprotein</keyword>
<evidence type="ECO:0000256" key="1">
    <source>
        <dbReference type="ARBA" id="ARBA00004651"/>
    </source>
</evidence>
<gene>
    <name evidence="13" type="ORF">AAF712_006663</name>
</gene>
<feature type="domain" description="FAD-binding FR-type" evidence="12">
    <location>
        <begin position="329"/>
        <end position="450"/>
    </location>
</feature>
<feature type="transmembrane region" description="Helical" evidence="11">
    <location>
        <begin position="201"/>
        <end position="220"/>
    </location>
</feature>
<evidence type="ECO:0000256" key="10">
    <source>
        <dbReference type="ARBA" id="ARBA00048483"/>
    </source>
</evidence>
<dbReference type="Proteomes" id="UP001437256">
    <property type="component" value="Unassembled WGS sequence"/>
</dbReference>
<dbReference type="Pfam" id="PF08022">
    <property type="entry name" value="FAD_binding_8"/>
    <property type="match status" value="1"/>
</dbReference>
<feature type="transmembrane region" description="Helical" evidence="11">
    <location>
        <begin position="265"/>
        <end position="282"/>
    </location>
</feature>
<dbReference type="EC" id="1.16.1.9" evidence="2"/>
<evidence type="ECO:0000256" key="5">
    <source>
        <dbReference type="ARBA" id="ARBA00022692"/>
    </source>
</evidence>
<protein>
    <recommendedName>
        <fullName evidence="2">ferric-chelate reductase (NADPH)</fullName>
        <ecNumber evidence="2">1.16.1.9</ecNumber>
    </recommendedName>
</protein>
<dbReference type="Pfam" id="PF01794">
    <property type="entry name" value="Ferric_reduct"/>
    <property type="match status" value="1"/>
</dbReference>
<evidence type="ECO:0000256" key="11">
    <source>
        <dbReference type="SAM" id="Phobius"/>
    </source>
</evidence>
<keyword evidence="6 11" id="KW-1133">Transmembrane helix</keyword>
<evidence type="ECO:0000259" key="12">
    <source>
        <dbReference type="PROSITE" id="PS51384"/>
    </source>
</evidence>
<proteinExistence type="predicted"/>
<evidence type="ECO:0000256" key="8">
    <source>
        <dbReference type="ARBA" id="ARBA00023136"/>
    </source>
</evidence>
<feature type="transmembrane region" description="Helical" evidence="11">
    <location>
        <begin position="319"/>
        <end position="337"/>
    </location>
</feature>
<dbReference type="InterPro" id="IPR039261">
    <property type="entry name" value="FNR_nucleotide-bd"/>
</dbReference>
<feature type="transmembrane region" description="Helical" evidence="11">
    <location>
        <begin position="46"/>
        <end position="64"/>
    </location>
</feature>
<keyword evidence="14" id="KW-1185">Reference proteome</keyword>
<evidence type="ECO:0000313" key="14">
    <source>
        <dbReference type="Proteomes" id="UP001437256"/>
    </source>
</evidence>
<sequence>MNTSSAIVQAGPLRSTNISAITVLVDLAWSSTPAPNYIADPVSFQLLYHIDLLIIAVFALFFLLRLPRLVARFWSISELFEGLFLHHQSLRSRRRIHFNAEKGPSHRDLSTDNSHNRVRSARRVGEKGYSVEPSCPPHVLPYPVFLRPVVRRLSKRIAPGISASNMIVMVIYFAVLIYPAFYKANPFGTPDRYGWISVAQYPFVLAMAGKNNVLGSLWGLGYEKLNFMHRFIGRIVVLAANIHALGYFYQWTILGILRDALKAPTAYWGLIALLCLDLLYFFSTPFWRNKAYRTFLSTHIFSMILLVPSTILHKGIMAPYVYAMLGLVLFDWLFRVLRSRWTTAIIRPLPELGVTHVEIRSLNAGWRAGQHVRLRVFSSGMGILGWTEVHPYTIASIPNGPEGLILLCKKAGDWTERLYELAKTGGYNGQYEGTKVKVWVEGPYGGPGHMMFASFSAAVFVVGGSGITFALSAAQDLIRKDVEGHSRVKVIEIVWSVQDPTATGKFPFSEEFFRSTTLTLSPGRPKISKIIEGVISHTVSLGRSEEFKERGRISGLAVGVCGPEEMVEGVFDEVGKVDPTRRNQVGGIEVHEETFGW</sequence>
<dbReference type="Gene3D" id="3.40.50.80">
    <property type="entry name" value="Nucleotide-binding domain of ferredoxin-NADP reductase (FNR) module"/>
    <property type="match status" value="1"/>
</dbReference>
<evidence type="ECO:0000256" key="6">
    <source>
        <dbReference type="ARBA" id="ARBA00022989"/>
    </source>
</evidence>
<dbReference type="InterPro" id="IPR051410">
    <property type="entry name" value="Ferric/Cupric_Reductase"/>
</dbReference>
<keyword evidence="3" id="KW-0813">Transport</keyword>
<dbReference type="SUPFAM" id="SSF63380">
    <property type="entry name" value="Riboflavin synthase domain-like"/>
    <property type="match status" value="1"/>
</dbReference>
<evidence type="ECO:0000256" key="2">
    <source>
        <dbReference type="ARBA" id="ARBA00012668"/>
    </source>
</evidence>
<keyword evidence="4" id="KW-1003">Cell membrane</keyword>
<reference evidence="13 14" key="1">
    <citation type="submission" date="2024-05" db="EMBL/GenBank/DDBJ databases">
        <title>A draft genome resource for the thread blight pathogen Marasmius tenuissimus strain MS-2.</title>
        <authorList>
            <person name="Yulfo-Soto G.E."/>
            <person name="Baruah I.K."/>
            <person name="Amoako-Attah I."/>
            <person name="Bukari Y."/>
            <person name="Meinhardt L.W."/>
            <person name="Bailey B.A."/>
            <person name="Cohen S.P."/>
        </authorList>
    </citation>
    <scope>NUCLEOTIDE SEQUENCE [LARGE SCALE GENOMIC DNA]</scope>
    <source>
        <strain evidence="13 14">MS-2</strain>
    </source>
</reference>
<evidence type="ECO:0000256" key="7">
    <source>
        <dbReference type="ARBA" id="ARBA00023065"/>
    </source>
</evidence>
<comment type="catalytic activity">
    <reaction evidence="10">
        <text>2 a Fe(II)-siderophore + NADP(+) + H(+) = 2 a Fe(III)-siderophore + NADPH</text>
        <dbReference type="Rhea" id="RHEA:28795"/>
        <dbReference type="Rhea" id="RHEA-COMP:11342"/>
        <dbReference type="Rhea" id="RHEA-COMP:11344"/>
        <dbReference type="ChEBI" id="CHEBI:15378"/>
        <dbReference type="ChEBI" id="CHEBI:29033"/>
        <dbReference type="ChEBI" id="CHEBI:29034"/>
        <dbReference type="ChEBI" id="CHEBI:57783"/>
        <dbReference type="ChEBI" id="CHEBI:58349"/>
        <dbReference type="EC" id="1.16.1.9"/>
    </reaction>
</comment>
<dbReference type="CDD" id="cd06186">
    <property type="entry name" value="NOX_Duox_like_FAD_NADP"/>
    <property type="match status" value="1"/>
</dbReference>
<keyword evidence="7" id="KW-0406">Ion transport</keyword>
<feature type="transmembrane region" description="Helical" evidence="11">
    <location>
        <begin position="157"/>
        <end position="181"/>
    </location>
</feature>
<dbReference type="PANTHER" id="PTHR32361:SF9">
    <property type="entry name" value="FERRIC REDUCTASE TRANSMEMBRANE COMPONENT 3-RELATED"/>
    <property type="match status" value="1"/>
</dbReference>
<comment type="subcellular location">
    <subcellularLocation>
        <location evidence="1">Cell membrane</location>
        <topology evidence="1">Multi-pass membrane protein</topology>
    </subcellularLocation>
</comment>
<dbReference type="InterPro" id="IPR017927">
    <property type="entry name" value="FAD-bd_FR_type"/>
</dbReference>
<dbReference type="SFLD" id="SFLDS00052">
    <property type="entry name" value="Ferric_Reductase_Domain"/>
    <property type="match status" value="1"/>
</dbReference>
<dbReference type="InterPro" id="IPR013130">
    <property type="entry name" value="Fe3_Rdtase_TM_dom"/>
</dbReference>
<evidence type="ECO:0000313" key="13">
    <source>
        <dbReference type="EMBL" id="KAL0066233.1"/>
    </source>
</evidence>